<keyword evidence="2" id="KW-1185">Reference proteome</keyword>
<comment type="caution">
    <text evidence="1">The sequence shown here is derived from an EMBL/GenBank/DDBJ whole genome shotgun (WGS) entry which is preliminary data.</text>
</comment>
<evidence type="ECO:0000313" key="1">
    <source>
        <dbReference type="EMBL" id="PJI95133.1"/>
    </source>
</evidence>
<gene>
    <name evidence="1" type="ORF">CLV34_0987</name>
</gene>
<accession>A0A2M8WW43</accession>
<dbReference type="AlphaFoldDB" id="A0A2M8WW43"/>
<sequence>MTVSPALLDATRMLQMEPRGPRWRSITYCVVDAVWSIGINYDRHVVPAVRRVASNAGDSDPLVLPGVAAPDPFPLDAFLAAYPTTDALVSQTTRHRTSSRGGILKADAALRFAGVLVDSGITTLKDTVPALDDPERVDAISARLRAIPGDGVRTGYFWMTAGDDQTVKPDRMILSFLSRYGGPDDVAGARVALAELATALSTPEHPVTPWMVDHAIWNAERRRRR</sequence>
<reference evidence="1 2" key="1">
    <citation type="submission" date="2017-11" db="EMBL/GenBank/DDBJ databases">
        <title>Genomic Encyclopedia of Archaeal and Bacterial Type Strains, Phase II (KMG-II): From Individual Species to Whole Genera.</title>
        <authorList>
            <person name="Goeker M."/>
        </authorList>
    </citation>
    <scope>NUCLEOTIDE SEQUENCE [LARGE SCALE GENOMIC DNA]</scope>
    <source>
        <strain evidence="1 2">DSM 22413</strain>
    </source>
</reference>
<dbReference type="RefSeq" id="WP_211289342.1">
    <property type="nucleotide sequence ID" value="NZ_PGTZ01000006.1"/>
</dbReference>
<dbReference type="EMBL" id="PGTZ01000006">
    <property type="protein sequence ID" value="PJI95133.1"/>
    <property type="molecule type" value="Genomic_DNA"/>
</dbReference>
<organism evidence="1 2">
    <name type="scientific">Luteimicrobium subarcticum</name>
    <dbReference type="NCBI Taxonomy" id="620910"/>
    <lineage>
        <taxon>Bacteria</taxon>
        <taxon>Bacillati</taxon>
        <taxon>Actinomycetota</taxon>
        <taxon>Actinomycetes</taxon>
        <taxon>Micrococcales</taxon>
        <taxon>Luteimicrobium</taxon>
    </lineage>
</organism>
<name>A0A2M8WW43_9MICO</name>
<dbReference type="Proteomes" id="UP000231586">
    <property type="component" value="Unassembled WGS sequence"/>
</dbReference>
<evidence type="ECO:0000313" key="2">
    <source>
        <dbReference type="Proteomes" id="UP000231586"/>
    </source>
</evidence>
<protein>
    <submittedName>
        <fullName evidence="1">Uncharacterized protein</fullName>
    </submittedName>
</protein>
<proteinExistence type="predicted"/>